<keyword evidence="2" id="KW-1185">Reference proteome</keyword>
<sequence length="73" mass="8085">MATFPMPVSSDEALFGTMSKFKMSVRSFLHCITLVNSFLRKPTCGNVIITGNCSPGFKGLHCIYFYLSQLSVL</sequence>
<name>A0A9D3LXV0_ANGAN</name>
<dbReference type="Proteomes" id="UP001044222">
    <property type="component" value="Chromosome 12"/>
</dbReference>
<evidence type="ECO:0000313" key="1">
    <source>
        <dbReference type="EMBL" id="KAG5838371.1"/>
    </source>
</evidence>
<accession>A0A9D3LXV0</accession>
<comment type="caution">
    <text evidence="1">The sequence shown here is derived from an EMBL/GenBank/DDBJ whole genome shotgun (WGS) entry which is preliminary data.</text>
</comment>
<dbReference type="EMBL" id="JAFIRN010000012">
    <property type="protein sequence ID" value="KAG5838371.1"/>
    <property type="molecule type" value="Genomic_DNA"/>
</dbReference>
<evidence type="ECO:0000313" key="2">
    <source>
        <dbReference type="Proteomes" id="UP001044222"/>
    </source>
</evidence>
<reference evidence="1" key="1">
    <citation type="submission" date="2021-01" db="EMBL/GenBank/DDBJ databases">
        <title>A chromosome-scale assembly of European eel, Anguilla anguilla.</title>
        <authorList>
            <person name="Henkel C."/>
            <person name="Jong-Raadsen S.A."/>
            <person name="Dufour S."/>
            <person name="Weltzien F.-A."/>
            <person name="Palstra A.P."/>
            <person name="Pelster B."/>
            <person name="Spaink H.P."/>
            <person name="Van Den Thillart G.E."/>
            <person name="Jansen H."/>
            <person name="Zahm M."/>
            <person name="Klopp C."/>
            <person name="Cedric C."/>
            <person name="Louis A."/>
            <person name="Berthelot C."/>
            <person name="Parey E."/>
            <person name="Roest Crollius H."/>
            <person name="Montfort J."/>
            <person name="Robinson-Rechavi M."/>
            <person name="Bucao C."/>
            <person name="Bouchez O."/>
            <person name="Gislard M."/>
            <person name="Lluch J."/>
            <person name="Milhes M."/>
            <person name="Lampietro C."/>
            <person name="Lopez Roques C."/>
            <person name="Donnadieu C."/>
            <person name="Braasch I."/>
            <person name="Desvignes T."/>
            <person name="Postlethwait J."/>
            <person name="Bobe J."/>
            <person name="Guiguen Y."/>
            <person name="Dirks R."/>
        </authorList>
    </citation>
    <scope>NUCLEOTIDE SEQUENCE</scope>
    <source>
        <strain evidence="1">Tag_6206</strain>
        <tissue evidence="1">Liver</tissue>
    </source>
</reference>
<dbReference type="AlphaFoldDB" id="A0A9D3LXV0"/>
<gene>
    <name evidence="1" type="ORF">ANANG_G00223020</name>
</gene>
<organism evidence="1 2">
    <name type="scientific">Anguilla anguilla</name>
    <name type="common">European freshwater eel</name>
    <name type="synonym">Muraena anguilla</name>
    <dbReference type="NCBI Taxonomy" id="7936"/>
    <lineage>
        <taxon>Eukaryota</taxon>
        <taxon>Metazoa</taxon>
        <taxon>Chordata</taxon>
        <taxon>Craniata</taxon>
        <taxon>Vertebrata</taxon>
        <taxon>Euteleostomi</taxon>
        <taxon>Actinopterygii</taxon>
        <taxon>Neopterygii</taxon>
        <taxon>Teleostei</taxon>
        <taxon>Anguilliformes</taxon>
        <taxon>Anguillidae</taxon>
        <taxon>Anguilla</taxon>
    </lineage>
</organism>
<protein>
    <submittedName>
        <fullName evidence="1">Uncharacterized protein</fullName>
    </submittedName>
</protein>
<proteinExistence type="predicted"/>